<dbReference type="InterPro" id="IPR007955">
    <property type="entry name" value="Bystin"/>
</dbReference>
<evidence type="ECO:0008006" key="4">
    <source>
        <dbReference type="Google" id="ProtNLM"/>
    </source>
</evidence>
<keyword evidence="3" id="KW-1185">Reference proteome</keyword>
<reference evidence="2" key="1">
    <citation type="submission" date="2022-12" db="EMBL/GenBank/DDBJ databases">
        <title>Draft genome assemblies for two species of Escallonia (Escalloniales).</title>
        <authorList>
            <person name="Chanderbali A."/>
            <person name="Dervinis C."/>
            <person name="Anghel I."/>
            <person name="Soltis D."/>
            <person name="Soltis P."/>
            <person name="Zapata F."/>
        </authorList>
    </citation>
    <scope>NUCLEOTIDE SEQUENCE</scope>
    <source>
        <strain evidence="2">UCBG64.0493</strain>
        <tissue evidence="2">Leaf</tissue>
    </source>
</reference>
<dbReference type="GO" id="GO:0005730">
    <property type="term" value="C:nucleolus"/>
    <property type="evidence" value="ECO:0007669"/>
    <property type="project" value="TreeGrafter"/>
</dbReference>
<feature type="non-terminal residue" evidence="2">
    <location>
        <position position="1"/>
    </location>
</feature>
<name>A0AA88VTP7_9ASTE</name>
<accession>A0AA88VTP7</accession>
<gene>
    <name evidence="2" type="ORF">RJ639_005686</name>
</gene>
<dbReference type="AlphaFoldDB" id="A0AA88VTP7"/>
<dbReference type="PANTHER" id="PTHR12821:SF0">
    <property type="entry name" value="BYSTIN"/>
    <property type="match status" value="1"/>
</dbReference>
<dbReference type="Proteomes" id="UP001188597">
    <property type="component" value="Unassembled WGS sequence"/>
</dbReference>
<dbReference type="EMBL" id="JAVXUP010001157">
    <property type="protein sequence ID" value="KAK3015266.1"/>
    <property type="molecule type" value="Genomic_DNA"/>
</dbReference>
<protein>
    <recommendedName>
        <fullName evidence="4">Bystin</fullName>
    </recommendedName>
</protein>
<dbReference type="GO" id="GO:0030515">
    <property type="term" value="F:snoRNA binding"/>
    <property type="evidence" value="ECO:0007669"/>
    <property type="project" value="TreeGrafter"/>
</dbReference>
<organism evidence="2 3">
    <name type="scientific">Escallonia herrerae</name>
    <dbReference type="NCBI Taxonomy" id="1293975"/>
    <lineage>
        <taxon>Eukaryota</taxon>
        <taxon>Viridiplantae</taxon>
        <taxon>Streptophyta</taxon>
        <taxon>Embryophyta</taxon>
        <taxon>Tracheophyta</taxon>
        <taxon>Spermatophyta</taxon>
        <taxon>Magnoliopsida</taxon>
        <taxon>eudicotyledons</taxon>
        <taxon>Gunneridae</taxon>
        <taxon>Pentapetalae</taxon>
        <taxon>asterids</taxon>
        <taxon>campanulids</taxon>
        <taxon>Escalloniales</taxon>
        <taxon>Escalloniaceae</taxon>
        <taxon>Escallonia</taxon>
    </lineage>
</organism>
<sequence>MKQEEVDDEDDKLLRGLLLQGCPAAANNSRQPLLELDDSIIDLYKSVGRHLNKYTSGRMPKAFKYIPSQQLWEEIFYLTEPEKWSPHAMIFASNFGVEKAERFYKLILLPRVREDIRLRSALLAALKKSLYKPAAFFKGILFPLCESRNCSLREAVIIGGIIHNASVPAKHSSAALVKLAEMVYCGTTSYFIKKLIEKNYNLPYGALNAIVARFMKFLEESRIRPVIWHQSLLAFVH</sequence>
<dbReference type="Pfam" id="PF05291">
    <property type="entry name" value="Bystin"/>
    <property type="match status" value="1"/>
</dbReference>
<dbReference type="GO" id="GO:0006364">
    <property type="term" value="P:rRNA processing"/>
    <property type="evidence" value="ECO:0007669"/>
    <property type="project" value="TreeGrafter"/>
</dbReference>
<comment type="caution">
    <text evidence="2">The sequence shown here is derived from an EMBL/GenBank/DDBJ whole genome shotgun (WGS) entry which is preliminary data.</text>
</comment>
<comment type="similarity">
    <text evidence="1">Belongs to the bystin family.</text>
</comment>
<evidence type="ECO:0000313" key="2">
    <source>
        <dbReference type="EMBL" id="KAK3015266.1"/>
    </source>
</evidence>
<proteinExistence type="inferred from homology"/>
<evidence type="ECO:0000313" key="3">
    <source>
        <dbReference type="Proteomes" id="UP001188597"/>
    </source>
</evidence>
<dbReference type="GO" id="GO:0030688">
    <property type="term" value="C:preribosome, small subunit precursor"/>
    <property type="evidence" value="ECO:0007669"/>
    <property type="project" value="TreeGrafter"/>
</dbReference>
<dbReference type="GO" id="GO:0005737">
    <property type="term" value="C:cytoplasm"/>
    <property type="evidence" value="ECO:0007669"/>
    <property type="project" value="TreeGrafter"/>
</dbReference>
<dbReference type="PANTHER" id="PTHR12821">
    <property type="entry name" value="BYSTIN"/>
    <property type="match status" value="1"/>
</dbReference>
<evidence type="ECO:0000256" key="1">
    <source>
        <dbReference type="ARBA" id="ARBA00007114"/>
    </source>
</evidence>